<feature type="domain" description="Glycosyl hydrolase family 36 C-terminal" evidence="9">
    <location>
        <begin position="657"/>
        <end position="734"/>
    </location>
</feature>
<dbReference type="InterPro" id="IPR017853">
    <property type="entry name" value="GH"/>
</dbReference>
<dbReference type="PIRSF" id="PIRSF005536">
    <property type="entry name" value="Agal"/>
    <property type="match status" value="1"/>
</dbReference>
<evidence type="ECO:0000256" key="7">
    <source>
        <dbReference type="PIRSR" id="PIRSR005536-1"/>
    </source>
</evidence>
<dbReference type="Pfam" id="PF02065">
    <property type="entry name" value="Melibiase"/>
    <property type="match status" value="1"/>
</dbReference>
<dbReference type="SUPFAM" id="SSF51445">
    <property type="entry name" value="(Trans)glycosidases"/>
    <property type="match status" value="1"/>
</dbReference>
<dbReference type="PANTHER" id="PTHR43053">
    <property type="entry name" value="GLYCOSIDASE FAMILY 31"/>
    <property type="match status" value="1"/>
</dbReference>
<evidence type="ECO:0000256" key="8">
    <source>
        <dbReference type="PIRSR" id="PIRSR005536-2"/>
    </source>
</evidence>
<evidence type="ECO:0000256" key="4">
    <source>
        <dbReference type="ARBA" id="ARBA00022801"/>
    </source>
</evidence>
<evidence type="ECO:0000256" key="3">
    <source>
        <dbReference type="ARBA" id="ARBA00012755"/>
    </source>
</evidence>
<organism evidence="11 12">
    <name type="scientific">Alicyclobacillus acidocaldarius (strain Tc-4-1)</name>
    <name type="common">Bacillus acidocaldarius</name>
    <dbReference type="NCBI Taxonomy" id="1048834"/>
    <lineage>
        <taxon>Bacteria</taxon>
        <taxon>Bacillati</taxon>
        <taxon>Bacillota</taxon>
        <taxon>Bacilli</taxon>
        <taxon>Bacillales</taxon>
        <taxon>Alicyclobacillaceae</taxon>
        <taxon>Alicyclobacillus</taxon>
    </lineage>
</organism>
<feature type="binding site" evidence="8">
    <location>
        <position position="207"/>
    </location>
    <ligand>
        <name>substrate</name>
    </ligand>
</feature>
<dbReference type="InterPro" id="IPR031705">
    <property type="entry name" value="Glyco_hydro_36_C"/>
</dbReference>
<dbReference type="PROSITE" id="PS00512">
    <property type="entry name" value="ALPHA_GALACTOSIDASE"/>
    <property type="match status" value="1"/>
</dbReference>
<reference evidence="11 12" key="1">
    <citation type="journal article" date="2011" name="J. Bacteriol.">
        <title>Complete Genome Sequence of Alicyclobacillus acidocaldarius Strain Tc-4-1.</title>
        <authorList>
            <person name="Chen Y."/>
            <person name="He Y."/>
            <person name="Zhang B."/>
            <person name="Yang J."/>
            <person name="Li W."/>
            <person name="Dong Z."/>
            <person name="Hu S."/>
        </authorList>
    </citation>
    <scope>NUCLEOTIDE SEQUENCE [LARGE SCALE GENOMIC DNA]</scope>
    <source>
        <strain evidence="11 12">Tc-4-1</strain>
    </source>
</reference>
<dbReference type="InterPro" id="IPR013785">
    <property type="entry name" value="Aldolase_TIM"/>
</dbReference>
<name>F8IEL0_ALIAT</name>
<feature type="binding site" evidence="8">
    <location>
        <begin position="485"/>
        <end position="489"/>
    </location>
    <ligand>
        <name>substrate</name>
    </ligand>
</feature>
<evidence type="ECO:0000256" key="6">
    <source>
        <dbReference type="PIRNR" id="PIRNR005536"/>
    </source>
</evidence>
<dbReference type="InterPro" id="IPR038417">
    <property type="entry name" value="Alpga-gal_N_sf"/>
</dbReference>
<dbReference type="InterPro" id="IPR050985">
    <property type="entry name" value="Alpha-glycosidase_related"/>
</dbReference>
<dbReference type="KEGG" id="aad:TC41_0766"/>
<comment type="catalytic activity">
    <reaction evidence="1 6">
        <text>Hydrolysis of terminal, non-reducing alpha-D-galactose residues in alpha-D-galactosides, including galactose oligosaccharides, galactomannans and galactolipids.</text>
        <dbReference type="EC" id="3.2.1.22"/>
    </reaction>
</comment>
<evidence type="ECO:0000259" key="10">
    <source>
        <dbReference type="Pfam" id="PF16875"/>
    </source>
</evidence>
<dbReference type="InterPro" id="IPR000111">
    <property type="entry name" value="Glyco_hydro_27/36_CS"/>
</dbReference>
<dbReference type="InterPro" id="IPR013780">
    <property type="entry name" value="Glyco_hydro_b"/>
</dbReference>
<feature type="domain" description="Glycosyl hydrolase family 36 N-terminal" evidence="10">
    <location>
        <begin position="38"/>
        <end position="294"/>
    </location>
</feature>
<dbReference type="Gene3D" id="3.20.20.70">
    <property type="entry name" value="Aldolase class I"/>
    <property type="match status" value="1"/>
</dbReference>
<dbReference type="InterPro" id="IPR002252">
    <property type="entry name" value="Glyco_hydro_36"/>
</dbReference>
<feature type="binding site" evidence="8">
    <location>
        <position position="535"/>
    </location>
    <ligand>
        <name>substrate</name>
    </ligand>
</feature>
<dbReference type="STRING" id="1048834.TC41_0766"/>
<dbReference type="Proteomes" id="UP000000292">
    <property type="component" value="Chromosome"/>
</dbReference>
<keyword evidence="4 6" id="KW-0378">Hydrolase</keyword>
<protein>
    <recommendedName>
        <fullName evidence="3 6">Alpha-galactosidase</fullName>
        <ecNumber evidence="3 6">3.2.1.22</ecNumber>
    </recommendedName>
</protein>
<dbReference type="AlphaFoldDB" id="F8IEL0"/>
<evidence type="ECO:0000313" key="12">
    <source>
        <dbReference type="Proteomes" id="UP000000292"/>
    </source>
</evidence>
<comment type="similarity">
    <text evidence="2">Belongs to the glycosyl hydrolase 36 family.</text>
</comment>
<dbReference type="Pfam" id="PF16875">
    <property type="entry name" value="Glyco_hydro_36N"/>
    <property type="match status" value="1"/>
</dbReference>
<dbReference type="Gene3D" id="2.60.40.1180">
    <property type="entry name" value="Golgi alpha-mannosidase II"/>
    <property type="match status" value="1"/>
</dbReference>
<keyword evidence="5 6" id="KW-0326">Glycosidase</keyword>
<proteinExistence type="inferred from homology"/>
<dbReference type="PATRIC" id="fig|1048834.4.peg.723"/>
<dbReference type="InterPro" id="IPR031704">
    <property type="entry name" value="Glyco_hydro_36_N"/>
</dbReference>
<evidence type="ECO:0000313" key="11">
    <source>
        <dbReference type="EMBL" id="AEJ42724.1"/>
    </source>
</evidence>
<feature type="active site" description="Proton donor" evidence="7">
    <location>
        <position position="557"/>
    </location>
</feature>
<feature type="active site" description="Nucleophile" evidence="7">
    <location>
        <position position="487"/>
    </location>
</feature>
<sequence length="743" mass="84081">MANGKGRTSMPIIFHSDERLFHLLTPRSSYVIRVGDQGTLEHVYWGARLEDASDLVRIARACQRLDARPEHMRATDIGSLRLEYPSFGTGDHRDPAYEVLQPSGSHASQLVYESHQIRPGKPALPGLPAFYVESDFEADTLEISLVDPAISLRVILSYTVYRDFDLVCRHARFENAGTEPLVLRRALSASVDLDLRQADFVQLSGAWIRERFIERTSLSPGRHEIMSRSGASGHKHNPFFALAAPHTTEDCGEVRAFALVYSGNFIGACEMEPMRQNVRAQIGIHPADFAWRLEPGERFVTPEAVLVYSDEGWGGMSRTFHRAIRMRLCRGTYRDAVRPVLINNWEATYFQFDEDDLVEIAEQARDLGVELFVLDDGWFGQRDDDTTSLGDWWPHPRKLPHGLRHLADRIHALGLQFGIWMEPEMVSPKSELYREHPDWCLHVADRPRSERRHQLMLDLTREDVRAFVVDAVSRVIEEGAVDYIKWDMNRPMTEVGSAALPPERQREVAHRYVLGLYEILETLTSRFPHVLFENCASGGGRFDLGMLHYMPQTWTSDNTDAVSRLKIQHGTSLVYPPVAMGAHVSAVPNHQMGRVTPFALRAGVAMCGNFGFELDPRRLSDAERREARQAVERYKALRQLVQFGDFYRLLSPFDGPEAAWMFAAEDGSEALVAYFCTYPDPMDPPARLALRGLRPEARYVCEALGESFRGDALMRHGLIIPRHMGDGQAVLIHLKQIGEGDGP</sequence>
<evidence type="ECO:0000256" key="2">
    <source>
        <dbReference type="ARBA" id="ARBA00006202"/>
    </source>
</evidence>
<dbReference type="FunFam" id="3.20.20.70:FF:000118">
    <property type="entry name" value="Alpha-galactosidase"/>
    <property type="match status" value="1"/>
</dbReference>
<dbReference type="EC" id="3.2.1.22" evidence="3 6"/>
<dbReference type="GO" id="GO:0004557">
    <property type="term" value="F:alpha-galactosidase activity"/>
    <property type="evidence" value="ECO:0007669"/>
    <property type="project" value="UniProtKB-UniRule"/>
</dbReference>
<evidence type="ECO:0000256" key="5">
    <source>
        <dbReference type="ARBA" id="ARBA00023295"/>
    </source>
</evidence>
<feature type="binding site" evidence="8">
    <location>
        <position position="557"/>
    </location>
    <ligand>
        <name>substrate</name>
    </ligand>
</feature>
<feature type="binding site" evidence="8">
    <location>
        <begin position="375"/>
        <end position="376"/>
    </location>
    <ligand>
        <name>substrate</name>
    </ligand>
</feature>
<dbReference type="GO" id="GO:0016052">
    <property type="term" value="P:carbohydrate catabolic process"/>
    <property type="evidence" value="ECO:0007669"/>
    <property type="project" value="InterPro"/>
</dbReference>
<dbReference type="PRINTS" id="PR00743">
    <property type="entry name" value="GLHYDRLASE36"/>
</dbReference>
<dbReference type="Gene3D" id="2.70.98.60">
    <property type="entry name" value="alpha-galactosidase from lactobacil brevis"/>
    <property type="match status" value="1"/>
</dbReference>
<evidence type="ECO:0000256" key="1">
    <source>
        <dbReference type="ARBA" id="ARBA00001255"/>
    </source>
</evidence>
<dbReference type="PANTHER" id="PTHR43053:SF3">
    <property type="entry name" value="ALPHA-GALACTOSIDASE C-RELATED"/>
    <property type="match status" value="1"/>
</dbReference>
<dbReference type="HOGENOM" id="CLU_009640_2_1_9"/>
<reference evidence="12" key="2">
    <citation type="submission" date="2011-06" db="EMBL/GenBank/DDBJ databases">
        <title>The complete genome sequence of Alicyclobacillus acidocaldarius sp. Tc-4-1.</title>
        <authorList>
            <person name="Chen Y."/>
            <person name="He Y."/>
            <person name="Dong Z."/>
            <person name="Hu S."/>
        </authorList>
    </citation>
    <scope>NUCLEOTIDE SEQUENCE [LARGE SCALE GENOMIC DNA]</scope>
    <source>
        <strain evidence="12">Tc-4-1</strain>
    </source>
</reference>
<evidence type="ECO:0000259" key="9">
    <source>
        <dbReference type="Pfam" id="PF16874"/>
    </source>
</evidence>
<gene>
    <name evidence="11" type="primary">galA</name>
    <name evidence="11" type="ordered locus">TC41_0766</name>
</gene>
<accession>F8IEL0</accession>
<feature type="binding site" evidence="8">
    <location>
        <position position="452"/>
    </location>
    <ligand>
        <name>substrate</name>
    </ligand>
</feature>
<dbReference type="eggNOG" id="COG3345">
    <property type="taxonomic scope" value="Bacteria"/>
</dbReference>
<dbReference type="Pfam" id="PF16874">
    <property type="entry name" value="Glyco_hydro_36C"/>
    <property type="match status" value="1"/>
</dbReference>
<dbReference type="EMBL" id="CP002902">
    <property type="protein sequence ID" value="AEJ42724.1"/>
    <property type="molecule type" value="Genomic_DNA"/>
</dbReference>
<dbReference type="CDD" id="cd14791">
    <property type="entry name" value="GH36"/>
    <property type="match status" value="1"/>
</dbReference>